<dbReference type="NCBIfam" id="NF033674">
    <property type="entry name" value="stress_OB_fold"/>
    <property type="match status" value="1"/>
</dbReference>
<sequence>MKIAFTLTCLAMFTSSLAVAEHHGSKGGFKGPSAAKVLQTVASARDAVDDTNVELVGNIVSSLGGDDYLFRDQTGEIEVDIDHRLWNGVEATPETKLILRGEVDRDWRRISVDVDRISYAEK</sequence>
<evidence type="ECO:0000256" key="1">
    <source>
        <dbReference type="ARBA" id="ARBA00022729"/>
    </source>
</evidence>
<dbReference type="AlphaFoldDB" id="A0A1C3EST8"/>
<organism evidence="3 4">
    <name type="scientific">Veronia pacifica</name>
    <dbReference type="NCBI Taxonomy" id="1080227"/>
    <lineage>
        <taxon>Bacteria</taxon>
        <taxon>Pseudomonadati</taxon>
        <taxon>Pseudomonadota</taxon>
        <taxon>Gammaproteobacteria</taxon>
        <taxon>Vibrionales</taxon>
        <taxon>Vibrionaceae</taxon>
        <taxon>Veronia</taxon>
    </lineage>
</organism>
<reference evidence="3 4" key="1">
    <citation type="submission" date="2016-05" db="EMBL/GenBank/DDBJ databases">
        <title>Genomic Taxonomy of the Vibrionaceae.</title>
        <authorList>
            <person name="Gomez-Gil B."/>
            <person name="Enciso-Ibarra J."/>
        </authorList>
    </citation>
    <scope>NUCLEOTIDE SEQUENCE [LARGE SCALE GENOMIC DNA]</scope>
    <source>
        <strain evidence="3 4">CAIM 1920</strain>
    </source>
</reference>
<accession>A0A1C3EST8</accession>
<protein>
    <submittedName>
        <fullName evidence="3">Uncharacterized protein</fullName>
    </submittedName>
</protein>
<feature type="chain" id="PRO_5008673401" evidence="2">
    <location>
        <begin position="21"/>
        <end position="122"/>
    </location>
</feature>
<name>A0A1C3EST8_9GAMM</name>
<dbReference type="Pfam" id="PF04076">
    <property type="entry name" value="BOF"/>
    <property type="match status" value="1"/>
</dbReference>
<dbReference type="InterPro" id="IPR036700">
    <property type="entry name" value="BOBF_sf"/>
</dbReference>
<keyword evidence="1 2" id="KW-0732">Signal</keyword>
<proteinExistence type="predicted"/>
<dbReference type="Gene3D" id="2.40.50.200">
    <property type="entry name" value="Bacterial OB-fold"/>
    <property type="match status" value="1"/>
</dbReference>
<feature type="signal peptide" evidence="2">
    <location>
        <begin position="1"/>
        <end position="20"/>
    </location>
</feature>
<dbReference type="PANTHER" id="PTHR36571:SF1">
    <property type="entry name" value="PROTEIN YGIW"/>
    <property type="match status" value="1"/>
</dbReference>
<comment type="caution">
    <text evidence="3">The sequence shown here is derived from an EMBL/GenBank/DDBJ whole genome shotgun (WGS) entry which is preliminary data.</text>
</comment>
<dbReference type="RefSeq" id="WP_068898411.1">
    <property type="nucleotide sequence ID" value="NZ_JBHUIF010000002.1"/>
</dbReference>
<dbReference type="STRING" id="1080227.A8L45_01325"/>
<dbReference type="Proteomes" id="UP000094936">
    <property type="component" value="Unassembled WGS sequence"/>
</dbReference>
<evidence type="ECO:0000313" key="3">
    <source>
        <dbReference type="EMBL" id="ODA36269.1"/>
    </source>
</evidence>
<gene>
    <name evidence="3" type="ORF">A8L45_01325</name>
</gene>
<evidence type="ECO:0000313" key="4">
    <source>
        <dbReference type="Proteomes" id="UP000094936"/>
    </source>
</evidence>
<dbReference type="SUPFAM" id="SSF101756">
    <property type="entry name" value="Hypothetical protein YgiW"/>
    <property type="match status" value="1"/>
</dbReference>
<dbReference type="OrthoDB" id="598245at2"/>
<evidence type="ECO:0000256" key="2">
    <source>
        <dbReference type="SAM" id="SignalP"/>
    </source>
</evidence>
<dbReference type="EMBL" id="LYBM01000001">
    <property type="protein sequence ID" value="ODA36269.1"/>
    <property type="molecule type" value="Genomic_DNA"/>
</dbReference>
<dbReference type="InterPro" id="IPR005220">
    <property type="entry name" value="CarO-like"/>
</dbReference>
<keyword evidence="4" id="KW-1185">Reference proteome</keyword>
<dbReference type="PANTHER" id="PTHR36571">
    <property type="entry name" value="PROTEIN YGIW"/>
    <property type="match status" value="1"/>
</dbReference>